<dbReference type="EMBL" id="SOGQ01000083">
    <property type="protein sequence ID" value="TFC94557.1"/>
    <property type="molecule type" value="Genomic_DNA"/>
</dbReference>
<comment type="caution">
    <text evidence="1">The sequence shown here is derived from an EMBL/GenBank/DDBJ whole genome shotgun (WGS) entry which is preliminary data.</text>
</comment>
<dbReference type="RefSeq" id="WP_134432697.1">
    <property type="nucleotide sequence ID" value="NZ_SOGQ01000083.1"/>
</dbReference>
<sequence>MARAKTRGPQLDRTMLAGLRDDDGSVLRAIHGLEGLCGATIDDARLGLLAPVLAAHQGVMVT</sequence>
<protein>
    <submittedName>
        <fullName evidence="1">Uncharacterized protein</fullName>
    </submittedName>
</protein>
<reference evidence="1 2" key="1">
    <citation type="submission" date="2019-03" db="EMBL/GenBank/DDBJ databases">
        <title>Genomics of glacier-inhabiting Cryobacterium strains.</title>
        <authorList>
            <person name="Liu Q."/>
            <person name="Xin Y.-H."/>
        </authorList>
    </citation>
    <scope>NUCLEOTIDE SEQUENCE [LARGE SCALE GENOMIC DNA]</scope>
    <source>
        <strain evidence="1 2">TMT1-23-1</strain>
    </source>
</reference>
<evidence type="ECO:0000313" key="2">
    <source>
        <dbReference type="Proteomes" id="UP000297853"/>
    </source>
</evidence>
<dbReference type="Proteomes" id="UP000297853">
    <property type="component" value="Unassembled WGS sequence"/>
</dbReference>
<keyword evidence="2" id="KW-1185">Reference proteome</keyword>
<gene>
    <name evidence="1" type="ORF">E3T28_14735</name>
</gene>
<name>A0ABY2IWR5_9MICO</name>
<organism evidence="1 2">
    <name type="scientific">Cryobacterium sinapicolor</name>
    <dbReference type="NCBI Taxonomy" id="1259236"/>
    <lineage>
        <taxon>Bacteria</taxon>
        <taxon>Bacillati</taxon>
        <taxon>Actinomycetota</taxon>
        <taxon>Actinomycetes</taxon>
        <taxon>Micrococcales</taxon>
        <taxon>Microbacteriaceae</taxon>
        <taxon>Cryobacterium</taxon>
    </lineage>
</organism>
<accession>A0ABY2IWR5</accession>
<evidence type="ECO:0000313" key="1">
    <source>
        <dbReference type="EMBL" id="TFC94557.1"/>
    </source>
</evidence>
<proteinExistence type="predicted"/>